<dbReference type="PROSITE" id="PS50932">
    <property type="entry name" value="HTH_LACI_2"/>
    <property type="match status" value="1"/>
</dbReference>
<evidence type="ECO:0000256" key="4">
    <source>
        <dbReference type="ARBA" id="ARBA00023159"/>
    </source>
</evidence>
<dbReference type="InterPro" id="IPR010982">
    <property type="entry name" value="Lambda_DNA-bd_dom_sf"/>
</dbReference>
<dbReference type="PANTHER" id="PTHR30146:SF45">
    <property type="entry name" value="CATABOLITE REPRESSOR_ACTIVATOR"/>
    <property type="match status" value="1"/>
</dbReference>
<evidence type="ECO:0000256" key="5">
    <source>
        <dbReference type="ARBA" id="ARBA00023163"/>
    </source>
</evidence>
<dbReference type="Pfam" id="PF00356">
    <property type="entry name" value="LacI"/>
    <property type="match status" value="1"/>
</dbReference>
<dbReference type="InterPro" id="IPR000843">
    <property type="entry name" value="HTH_LacI"/>
</dbReference>
<evidence type="ECO:0000256" key="3">
    <source>
        <dbReference type="ARBA" id="ARBA00023125"/>
    </source>
</evidence>
<comment type="caution">
    <text evidence="7">The sequence shown here is derived from an EMBL/GenBank/DDBJ whole genome shotgun (WGS) entry which is preliminary data.</text>
</comment>
<proteinExistence type="predicted"/>
<organism evidence="7 8">
    <name type="scientific">Photobacterium alginatilyticum</name>
    <dbReference type="NCBI Taxonomy" id="1775171"/>
    <lineage>
        <taxon>Bacteria</taxon>
        <taxon>Pseudomonadati</taxon>
        <taxon>Pseudomonadota</taxon>
        <taxon>Gammaproteobacteria</taxon>
        <taxon>Vibrionales</taxon>
        <taxon>Vibrionaceae</taxon>
        <taxon>Photobacterium</taxon>
    </lineage>
</organism>
<feature type="domain" description="HTH lacI-type" evidence="6">
    <location>
        <begin position="1"/>
        <end position="58"/>
    </location>
</feature>
<evidence type="ECO:0000313" key="8">
    <source>
        <dbReference type="Proteomes" id="UP000738517"/>
    </source>
</evidence>
<keyword evidence="3" id="KW-0238">DNA-binding</keyword>
<reference evidence="7 8" key="1">
    <citation type="journal article" date="2017" name="Int. J. Syst. Evol. Microbiol.">
        <title>Photobacterium alginatilyticum sp. nov., a marine bacterium isolated from bottom seawater.</title>
        <authorList>
            <person name="Wang X."/>
            <person name="Wang Y."/>
            <person name="Yang X."/>
            <person name="Sun H."/>
            <person name="Li B."/>
            <person name="Zhang X.H."/>
        </authorList>
    </citation>
    <scope>NUCLEOTIDE SEQUENCE [LARGE SCALE GENOMIC DNA]</scope>
    <source>
        <strain evidence="7 8">P03D4</strain>
    </source>
</reference>
<dbReference type="NCBIfam" id="NF008452">
    <property type="entry name" value="PRK11303.1"/>
    <property type="match status" value="1"/>
</dbReference>
<dbReference type="EMBL" id="RSEJ01000023">
    <property type="protein sequence ID" value="NBI54808.1"/>
    <property type="molecule type" value="Genomic_DNA"/>
</dbReference>
<protein>
    <submittedName>
        <fullName evidence="7">Catabolite repressor/activator</fullName>
    </submittedName>
</protein>
<keyword evidence="1" id="KW-0678">Repressor</keyword>
<evidence type="ECO:0000256" key="1">
    <source>
        <dbReference type="ARBA" id="ARBA00022491"/>
    </source>
</evidence>
<dbReference type="InterPro" id="IPR028082">
    <property type="entry name" value="Peripla_BP_I"/>
</dbReference>
<dbReference type="SUPFAM" id="SSF53822">
    <property type="entry name" value="Periplasmic binding protein-like I"/>
    <property type="match status" value="1"/>
</dbReference>
<dbReference type="SMART" id="SM00354">
    <property type="entry name" value="HTH_LACI"/>
    <property type="match status" value="1"/>
</dbReference>
<dbReference type="PROSITE" id="PS00356">
    <property type="entry name" value="HTH_LACI_1"/>
    <property type="match status" value="1"/>
</dbReference>
<dbReference type="InterPro" id="IPR012781">
    <property type="entry name" value="Fruct_sucro_rep"/>
</dbReference>
<dbReference type="InterPro" id="IPR001761">
    <property type="entry name" value="Peripla_BP/Lac1_sug-bd_dom"/>
</dbReference>
<dbReference type="Pfam" id="PF00532">
    <property type="entry name" value="Peripla_BP_1"/>
    <property type="match status" value="1"/>
</dbReference>
<dbReference type="Gene3D" id="3.40.50.2300">
    <property type="match status" value="2"/>
</dbReference>
<evidence type="ECO:0000256" key="2">
    <source>
        <dbReference type="ARBA" id="ARBA00023015"/>
    </source>
</evidence>
<name>A0ABW9YLX8_9GAMM</name>
<dbReference type="RefSeq" id="WP_160655324.1">
    <property type="nucleotide sequence ID" value="NZ_RSEJ01000023.1"/>
</dbReference>
<dbReference type="Gene3D" id="1.10.260.40">
    <property type="entry name" value="lambda repressor-like DNA-binding domains"/>
    <property type="match status" value="1"/>
</dbReference>
<dbReference type="SUPFAM" id="SSF47413">
    <property type="entry name" value="lambda repressor-like DNA-binding domains"/>
    <property type="match status" value="1"/>
</dbReference>
<evidence type="ECO:0000259" key="6">
    <source>
        <dbReference type="PROSITE" id="PS50932"/>
    </source>
</evidence>
<keyword evidence="5" id="KW-0804">Transcription</keyword>
<gene>
    <name evidence="7" type="ORF">EIZ48_20020</name>
</gene>
<dbReference type="CDD" id="cd01392">
    <property type="entry name" value="HTH_LacI"/>
    <property type="match status" value="1"/>
</dbReference>
<sequence length="327" mass="36046">MKLDEIAKLAGVSRTTASYVINGKAAKYRISEKTQQKVMAVVDEFNYRPDHAATSLRAGSSRSFGLIIPDLENSSYAKLAKLLERDARKAGYQLIISCSDDDIDTEMKVAETLLSRRIDALLVASALPADHTFYKKIQAGGVPVIAIDRALDDEEFASVISEDLEGAFELTQSLLAKNIASIGLVGAVPDLGVSKEREQGFYSAIHTQPQALETFVTYGDHFSQQQGQQQVQQWIDNNTLPDAILATSYTLFEGILDCLLANPELMQKTHLATFGDNRLLDFLPIKIQSLPQQFELIADNALELALNAAAGRYRTGIEVVPRKIKRR</sequence>
<keyword evidence="4" id="KW-0010">Activator</keyword>
<accession>A0ABW9YLX8</accession>
<dbReference type="NCBIfam" id="TIGR02417">
    <property type="entry name" value="fruct_sucro_rep"/>
    <property type="match status" value="1"/>
</dbReference>
<evidence type="ECO:0000313" key="7">
    <source>
        <dbReference type="EMBL" id="NBI54808.1"/>
    </source>
</evidence>
<keyword evidence="2" id="KW-0805">Transcription regulation</keyword>
<dbReference type="Proteomes" id="UP000738517">
    <property type="component" value="Unassembled WGS sequence"/>
</dbReference>
<keyword evidence="8" id="KW-1185">Reference proteome</keyword>
<dbReference type="PANTHER" id="PTHR30146">
    <property type="entry name" value="LACI-RELATED TRANSCRIPTIONAL REPRESSOR"/>
    <property type="match status" value="1"/>
</dbReference>